<keyword evidence="1" id="KW-0596">Phosphopantetheine</keyword>
<feature type="domain" description="Carrier" evidence="4">
    <location>
        <begin position="1056"/>
        <end position="1130"/>
    </location>
</feature>
<dbReference type="SUPFAM" id="SSF51679">
    <property type="entry name" value="Bacterial luciferase-like"/>
    <property type="match status" value="1"/>
</dbReference>
<evidence type="ECO:0000256" key="2">
    <source>
        <dbReference type="ARBA" id="ARBA00022553"/>
    </source>
</evidence>
<dbReference type="InterPro" id="IPR049551">
    <property type="entry name" value="PKS_DH_C"/>
</dbReference>
<dbReference type="Proteomes" id="UP000664795">
    <property type="component" value="Unassembled WGS sequence"/>
</dbReference>
<feature type="region of interest" description="C-terminal hotdog fold" evidence="3">
    <location>
        <begin position="388"/>
        <end position="536"/>
    </location>
</feature>
<reference evidence="6 7" key="1">
    <citation type="submission" date="2021-03" db="EMBL/GenBank/DDBJ databases">
        <title>Fibrella sp. HMF5036 genome sequencing and assembly.</title>
        <authorList>
            <person name="Kang H."/>
            <person name="Kim H."/>
            <person name="Bae S."/>
            <person name="Joh K."/>
        </authorList>
    </citation>
    <scope>NUCLEOTIDE SEQUENCE [LARGE SCALE GENOMIC DNA]</scope>
    <source>
        <strain evidence="6 7">HMF5036</strain>
    </source>
</reference>
<dbReference type="RefSeq" id="WP_207335433.1">
    <property type="nucleotide sequence ID" value="NZ_JAFMYU010000007.1"/>
</dbReference>
<sequence length="1189" mass="129057">MKFGLMFFASTEDSLSQQEKYKLIIEAARFGDQHGFSSVWIPERHFTPFGCLYPNPAVLHAALARETHRIRLQAGSVVMPLHNPLRVAEEWAMVDNLSGGRVGISFAAGWNPADFAFFPERYDDRHEAMYASIGQVQQLWAGHTIAAQSGTGQPLQVKTYPTPLQAQLPIWITAASNPATFVKAGQLGANVLTHTLDHDNDQLAQKIGAYRQARADNGHDPATGVVTLLLHTFVGRDNAVVREQARKPYCDYMRTNIGLLKGLARSRGQELDLQAMAPAELDEMLNYMFDRFASVKGLIGTPETCLDLVHELATIGVDELACLLDFGPGTDLILDNLPHLSRLKDLYVPRPALAEVLRHPPVVHAPVPPPAPAPVDHKCLKSIRLRCVELTDGDAFYATLSHRGFHYGTGFRGIRQLWQGRAEVLARLTMPAELVGAASQFSYHPAFLDACFQVFIATLLTDERAANTFSVPVGFRQLQAHAALPEEVYSHAYLDGFPTKSLPYYSGNLLVFSLEGELLLEVIGFRAQQLTLAPGSPSPDELYRVSWLPVASKQVATPPARGSRFLVLADGLGMGAAVARQLEGQGHDCTVVYPPASLDVATIQPFVASLTSQSRHHTGQPTLQLLFLWGLDARVDEQTPVADLLPKQQFLVEAIRQLVLELTKAALPTPPTLWLMTQGGQHTGPTNEPVALMQGALWGLGRVLLTEATAINVRLVDLELGLTTAAIAQQVQAVLTHGPADDQLAVRAGEYLSPRLLPVATLPATAPLRLSPNATYVVTGGTGGLGLQLAQWLASKGARQLALLSRREPDADTVLVISNIISTGCAVAVFAVDVTQFADLEAVWEKITTTLPPVRGVFHLAGVLDDAPLNDLHPDRFTAGSNAKTTGAWHLHQLTRALPLDYFGLFSSVSSLIGMADQASYATANAFLDALAHYRHTLGLPALSINWGPWLGQGHAATEYGQTAHRHLALLGIGAWPFAEGMRVLETLLLAPAGQTTALRADWPTFFASGIRASQSVMLTELRHATEGSTVKTDSSTARPAALTQLQQATADEAPALLRAYLEQLVVRALKLTADQLDYARPLTYLGLDSLMAIELKNRISTDLALEFSVVRFMQGISLHQLEQDLLARLAHHWTSGSLVKIADSQLVKINSAQIAEAASVQETHDLLADLESLSAEELDDVLKRISEA</sequence>
<dbReference type="SMART" id="SM00823">
    <property type="entry name" value="PKS_PP"/>
    <property type="match status" value="1"/>
</dbReference>
<proteinExistence type="predicted"/>
<gene>
    <name evidence="6" type="ORF">J2I48_10675</name>
</gene>
<dbReference type="InterPro" id="IPR057326">
    <property type="entry name" value="KR_dom"/>
</dbReference>
<dbReference type="GO" id="GO:0031177">
    <property type="term" value="F:phosphopantetheine binding"/>
    <property type="evidence" value="ECO:0007669"/>
    <property type="project" value="InterPro"/>
</dbReference>
<dbReference type="Pfam" id="PF14765">
    <property type="entry name" value="PS-DH"/>
    <property type="match status" value="1"/>
</dbReference>
<dbReference type="Pfam" id="PF08659">
    <property type="entry name" value="KR"/>
    <property type="match status" value="1"/>
</dbReference>
<protein>
    <submittedName>
        <fullName evidence="6">LLM class flavin-dependent oxidoreductase</fullName>
    </submittedName>
</protein>
<dbReference type="InterPro" id="IPR036661">
    <property type="entry name" value="Luciferase-like_sf"/>
</dbReference>
<keyword evidence="7" id="KW-1185">Reference proteome</keyword>
<dbReference type="PROSITE" id="PS50075">
    <property type="entry name" value="CARRIER"/>
    <property type="match status" value="1"/>
</dbReference>
<dbReference type="InterPro" id="IPR042104">
    <property type="entry name" value="PKS_dehydratase_sf"/>
</dbReference>
<dbReference type="Gene3D" id="3.40.50.720">
    <property type="entry name" value="NAD(P)-binding Rossmann-like Domain"/>
    <property type="match status" value="1"/>
</dbReference>
<dbReference type="InterPro" id="IPR050091">
    <property type="entry name" value="PKS_NRPS_Biosynth_Enz"/>
</dbReference>
<dbReference type="InterPro" id="IPR011251">
    <property type="entry name" value="Luciferase-like_dom"/>
</dbReference>
<dbReference type="InterPro" id="IPR049900">
    <property type="entry name" value="PKS_mFAS_DH"/>
</dbReference>
<evidence type="ECO:0000313" key="7">
    <source>
        <dbReference type="Proteomes" id="UP000664795"/>
    </source>
</evidence>
<comment type="caution">
    <text evidence="3">Lacks conserved residue(s) required for the propagation of feature annotation.</text>
</comment>
<evidence type="ECO:0000256" key="1">
    <source>
        <dbReference type="ARBA" id="ARBA00022450"/>
    </source>
</evidence>
<dbReference type="Gene3D" id="1.10.1200.10">
    <property type="entry name" value="ACP-like"/>
    <property type="match status" value="1"/>
</dbReference>
<dbReference type="Gene3D" id="3.10.129.110">
    <property type="entry name" value="Polyketide synthase dehydratase"/>
    <property type="match status" value="1"/>
</dbReference>
<dbReference type="SUPFAM" id="SSF51735">
    <property type="entry name" value="NAD(P)-binding Rossmann-fold domains"/>
    <property type="match status" value="2"/>
</dbReference>
<evidence type="ECO:0000259" key="4">
    <source>
        <dbReference type="PROSITE" id="PS50075"/>
    </source>
</evidence>
<dbReference type="InterPro" id="IPR036291">
    <property type="entry name" value="NAD(P)-bd_dom_sf"/>
</dbReference>
<dbReference type="Pfam" id="PF00296">
    <property type="entry name" value="Bac_luciferase"/>
    <property type="match status" value="1"/>
</dbReference>
<keyword evidence="2" id="KW-0597">Phosphoprotein</keyword>
<dbReference type="SMART" id="SM00822">
    <property type="entry name" value="PKS_KR"/>
    <property type="match status" value="1"/>
</dbReference>
<feature type="region of interest" description="N-terminal hotdog fold" evidence="3">
    <location>
        <begin position="231"/>
        <end position="370"/>
    </location>
</feature>
<dbReference type="NCBIfam" id="TIGR04020">
    <property type="entry name" value="seco_metab_LLM"/>
    <property type="match status" value="1"/>
</dbReference>
<dbReference type="InterPro" id="IPR024011">
    <property type="entry name" value="Biosynth_lucif-like_mOase_dom"/>
</dbReference>
<organism evidence="6 7">
    <name type="scientific">Fibrella aquatilis</name>
    <dbReference type="NCBI Taxonomy" id="2817059"/>
    <lineage>
        <taxon>Bacteria</taxon>
        <taxon>Pseudomonadati</taxon>
        <taxon>Bacteroidota</taxon>
        <taxon>Cytophagia</taxon>
        <taxon>Cytophagales</taxon>
        <taxon>Spirosomataceae</taxon>
        <taxon>Fibrella</taxon>
    </lineage>
</organism>
<dbReference type="InterPro" id="IPR020806">
    <property type="entry name" value="PKS_PP-bd"/>
</dbReference>
<accession>A0A939G7I2</accession>
<dbReference type="Pfam" id="PF00550">
    <property type="entry name" value="PP-binding"/>
    <property type="match status" value="1"/>
</dbReference>
<evidence type="ECO:0000256" key="3">
    <source>
        <dbReference type="PROSITE-ProRule" id="PRU01363"/>
    </source>
</evidence>
<dbReference type="PANTHER" id="PTHR43775:SF37">
    <property type="entry name" value="SI:DKEY-61P9.11"/>
    <property type="match status" value="1"/>
</dbReference>
<dbReference type="SUPFAM" id="SSF47336">
    <property type="entry name" value="ACP-like"/>
    <property type="match status" value="1"/>
</dbReference>
<dbReference type="GO" id="GO:0006633">
    <property type="term" value="P:fatty acid biosynthetic process"/>
    <property type="evidence" value="ECO:0007669"/>
    <property type="project" value="TreeGrafter"/>
</dbReference>
<evidence type="ECO:0000313" key="6">
    <source>
        <dbReference type="EMBL" id="MBO0931461.1"/>
    </source>
</evidence>
<dbReference type="Gene3D" id="3.20.20.30">
    <property type="entry name" value="Luciferase-like domain"/>
    <property type="match status" value="1"/>
</dbReference>
<feature type="domain" description="PKS/mFAS DH" evidence="5">
    <location>
        <begin position="231"/>
        <end position="536"/>
    </location>
</feature>
<dbReference type="PANTHER" id="PTHR43775">
    <property type="entry name" value="FATTY ACID SYNTHASE"/>
    <property type="match status" value="1"/>
</dbReference>
<dbReference type="GO" id="GO:0016705">
    <property type="term" value="F:oxidoreductase activity, acting on paired donors, with incorporation or reduction of molecular oxygen"/>
    <property type="evidence" value="ECO:0007669"/>
    <property type="project" value="InterPro"/>
</dbReference>
<dbReference type="EMBL" id="JAFMYU010000007">
    <property type="protein sequence ID" value="MBO0931461.1"/>
    <property type="molecule type" value="Genomic_DNA"/>
</dbReference>
<dbReference type="InterPro" id="IPR013968">
    <property type="entry name" value="PKS_KR"/>
</dbReference>
<comment type="caution">
    <text evidence="6">The sequence shown here is derived from an EMBL/GenBank/DDBJ whole genome shotgun (WGS) entry which is preliminary data.</text>
</comment>
<dbReference type="CDD" id="cd08955">
    <property type="entry name" value="KR_2_FAS_SDR_x"/>
    <property type="match status" value="1"/>
</dbReference>
<dbReference type="AlphaFoldDB" id="A0A939G7I2"/>
<name>A0A939G7I2_9BACT</name>
<dbReference type="GO" id="GO:0004312">
    <property type="term" value="F:fatty acid synthase activity"/>
    <property type="evidence" value="ECO:0007669"/>
    <property type="project" value="TreeGrafter"/>
</dbReference>
<dbReference type="PROSITE" id="PS52019">
    <property type="entry name" value="PKS_MFAS_DH"/>
    <property type="match status" value="1"/>
</dbReference>
<dbReference type="InterPro" id="IPR036736">
    <property type="entry name" value="ACP-like_sf"/>
</dbReference>
<dbReference type="InterPro" id="IPR009081">
    <property type="entry name" value="PP-bd_ACP"/>
</dbReference>
<evidence type="ECO:0000259" key="5">
    <source>
        <dbReference type="PROSITE" id="PS52019"/>
    </source>
</evidence>